<proteinExistence type="inferred from homology"/>
<evidence type="ECO:0000256" key="1">
    <source>
        <dbReference type="ARBA" id="ARBA00004127"/>
    </source>
</evidence>
<evidence type="ECO:0000256" key="7">
    <source>
        <dbReference type="RuleBase" id="RU003346"/>
    </source>
</evidence>
<sequence length="476" mass="52322">MSYQHRFNARYVYMLCLAAAAGGFMFGYSEGVIAATLESIKKSFGLNSMETGWAVSSIIFGGVIGALAAGKMADKTGRKLVMLLSAILFVITSYLSAVADSFTLFTGARLICGIAVGLAATVTPMYISEISPAKMRGKATGTYDLSIVAGVLAVFTVNYLIARGMPQAWMVETGWRTMMAVQLVPSVAMLVLIILVPESPHWCIRHNRGEQAIKVLSRIYPEFNQEEARQLFQLPSSAAKKSTTARKGVMPENPVLRYILVVGVAIAVLQQFTGINVINYYTPMMLEGTTSNKDIIFFETIFVALLNGVGAFIGMHLFDHYGRLPIMKIGTVGAIIGLLIASWGLYTNDVGYIAISGILIFTLFFGMGWGAGAWVMISEIFPDRIRESSMGLAVGLMWVTNFLITLVFPLVNDNAWLQEQFHGAFSMWIFVVFNAFCYWFLSRYVPETRGVALEDIEKVAEAKMLKNTLSVQTEKV</sequence>
<dbReference type="PROSITE" id="PS00217">
    <property type="entry name" value="SUGAR_TRANSPORT_2"/>
    <property type="match status" value="1"/>
</dbReference>
<name>A0A1X1D358_9GAMM</name>
<dbReference type="SUPFAM" id="SSF103473">
    <property type="entry name" value="MFS general substrate transporter"/>
    <property type="match status" value="1"/>
</dbReference>
<feature type="transmembrane region" description="Helical" evidence="8">
    <location>
        <begin position="352"/>
        <end position="377"/>
    </location>
</feature>
<dbReference type="PRINTS" id="PR00171">
    <property type="entry name" value="SUGRTRNSPORT"/>
</dbReference>
<dbReference type="NCBIfam" id="TIGR00879">
    <property type="entry name" value="SP"/>
    <property type="match status" value="1"/>
</dbReference>
<evidence type="ECO:0000313" key="10">
    <source>
        <dbReference type="EMBL" id="ORM71099.1"/>
    </source>
</evidence>
<feature type="transmembrane region" description="Helical" evidence="8">
    <location>
        <begin position="139"/>
        <end position="162"/>
    </location>
</feature>
<dbReference type="InterPro" id="IPR036259">
    <property type="entry name" value="MFS_trans_sf"/>
</dbReference>
<dbReference type="PANTHER" id="PTHR48020:SF12">
    <property type="entry name" value="PROTON MYO-INOSITOL COTRANSPORTER"/>
    <property type="match status" value="1"/>
</dbReference>
<dbReference type="RefSeq" id="WP_084932306.1">
    <property type="nucleotide sequence ID" value="NZ_MLFR01000002.1"/>
</dbReference>
<dbReference type="GO" id="GO:0005886">
    <property type="term" value="C:plasma membrane"/>
    <property type="evidence" value="ECO:0007669"/>
    <property type="project" value="UniProtKB-SubCell"/>
</dbReference>
<evidence type="ECO:0000256" key="6">
    <source>
        <dbReference type="ARBA" id="ARBA00023136"/>
    </source>
</evidence>
<keyword evidence="3 7" id="KW-0813">Transport</keyword>
<feature type="transmembrane region" description="Helical" evidence="8">
    <location>
        <begin position="326"/>
        <end position="346"/>
    </location>
</feature>
<dbReference type="InterPro" id="IPR020846">
    <property type="entry name" value="MFS_dom"/>
</dbReference>
<evidence type="ECO:0000259" key="9">
    <source>
        <dbReference type="PROSITE" id="PS50850"/>
    </source>
</evidence>
<feature type="transmembrane region" description="Helical" evidence="8">
    <location>
        <begin position="389"/>
        <end position="411"/>
    </location>
</feature>
<feature type="transmembrane region" description="Helical" evidence="8">
    <location>
        <begin position="174"/>
        <end position="196"/>
    </location>
</feature>
<accession>A0A1X1D358</accession>
<feature type="transmembrane region" description="Helical" evidence="8">
    <location>
        <begin position="50"/>
        <end position="68"/>
    </location>
</feature>
<dbReference type="AlphaFoldDB" id="A0A1X1D358"/>
<protein>
    <submittedName>
        <fullName evidence="10">MFS transporter</fullName>
    </submittedName>
</protein>
<dbReference type="PROSITE" id="PS50850">
    <property type="entry name" value="MFS"/>
    <property type="match status" value="1"/>
</dbReference>
<dbReference type="Gene3D" id="1.20.1250.20">
    <property type="entry name" value="MFS general substrate transporter like domains"/>
    <property type="match status" value="2"/>
</dbReference>
<comment type="caution">
    <text evidence="10">The sequence shown here is derived from an EMBL/GenBank/DDBJ whole genome shotgun (WGS) entry which is preliminary data.</text>
</comment>
<dbReference type="GO" id="GO:0022857">
    <property type="term" value="F:transmembrane transporter activity"/>
    <property type="evidence" value="ECO:0007669"/>
    <property type="project" value="InterPro"/>
</dbReference>
<reference evidence="10 11" key="1">
    <citation type="journal article" date="2017" name="Antonie Van Leeuwenhoek">
        <title>Phylogenomic resolution of the bacterial genus Pantoea and its relationship with Erwinia and Tatumella.</title>
        <authorList>
            <person name="Palmer M."/>
            <person name="Steenkamp E.T."/>
            <person name="Coetzee M.P."/>
            <person name="Chan W.Y."/>
            <person name="van Zyl E."/>
            <person name="De Maayer P."/>
            <person name="Coutinho T.A."/>
            <person name="Blom J."/>
            <person name="Smits T.H."/>
            <person name="Duffy B."/>
            <person name="Venter S.N."/>
        </authorList>
    </citation>
    <scope>NUCLEOTIDE SEQUENCE [LARGE SCALE GENOMIC DNA]</scope>
    <source>
        <strain evidence="10 11">LMG 26275</strain>
    </source>
</reference>
<evidence type="ECO:0000256" key="2">
    <source>
        <dbReference type="ARBA" id="ARBA00010992"/>
    </source>
</evidence>
<evidence type="ECO:0000313" key="11">
    <source>
        <dbReference type="Proteomes" id="UP000193558"/>
    </source>
</evidence>
<evidence type="ECO:0000256" key="8">
    <source>
        <dbReference type="SAM" id="Phobius"/>
    </source>
</evidence>
<dbReference type="InterPro" id="IPR003663">
    <property type="entry name" value="Sugar/inositol_transpt"/>
</dbReference>
<gene>
    <name evidence="10" type="ORF">HA51_04225</name>
</gene>
<keyword evidence="6 8" id="KW-0472">Membrane</keyword>
<organism evidence="10 11">
    <name type="scientific">Pantoea rwandensis</name>
    <dbReference type="NCBI Taxonomy" id="1076550"/>
    <lineage>
        <taxon>Bacteria</taxon>
        <taxon>Pseudomonadati</taxon>
        <taxon>Pseudomonadota</taxon>
        <taxon>Gammaproteobacteria</taxon>
        <taxon>Enterobacterales</taxon>
        <taxon>Erwiniaceae</taxon>
        <taxon>Pantoea</taxon>
    </lineage>
</organism>
<dbReference type="InterPro" id="IPR005829">
    <property type="entry name" value="Sugar_transporter_CS"/>
</dbReference>
<dbReference type="InterPro" id="IPR005828">
    <property type="entry name" value="MFS_sugar_transport-like"/>
</dbReference>
<dbReference type="EMBL" id="MLFR01000002">
    <property type="protein sequence ID" value="ORM71099.1"/>
    <property type="molecule type" value="Genomic_DNA"/>
</dbReference>
<evidence type="ECO:0000256" key="5">
    <source>
        <dbReference type="ARBA" id="ARBA00022989"/>
    </source>
</evidence>
<dbReference type="Pfam" id="PF00083">
    <property type="entry name" value="Sugar_tr"/>
    <property type="match status" value="1"/>
</dbReference>
<dbReference type="PANTHER" id="PTHR48020">
    <property type="entry name" value="PROTON MYO-INOSITOL COTRANSPORTER"/>
    <property type="match status" value="1"/>
</dbReference>
<evidence type="ECO:0000256" key="4">
    <source>
        <dbReference type="ARBA" id="ARBA00022692"/>
    </source>
</evidence>
<feature type="transmembrane region" description="Helical" evidence="8">
    <location>
        <begin position="255"/>
        <end position="275"/>
    </location>
</feature>
<feature type="transmembrane region" description="Helical" evidence="8">
    <location>
        <begin position="423"/>
        <end position="441"/>
    </location>
</feature>
<feature type="transmembrane region" description="Helical" evidence="8">
    <location>
        <begin position="105"/>
        <end position="127"/>
    </location>
</feature>
<evidence type="ECO:0000256" key="3">
    <source>
        <dbReference type="ARBA" id="ARBA00022448"/>
    </source>
</evidence>
<dbReference type="OrthoDB" id="5368493at2"/>
<keyword evidence="5 8" id="KW-1133">Transmembrane helix</keyword>
<feature type="transmembrane region" description="Helical" evidence="8">
    <location>
        <begin position="295"/>
        <end position="314"/>
    </location>
</feature>
<keyword evidence="4 8" id="KW-0812">Transmembrane</keyword>
<comment type="subcellular location">
    <subcellularLocation>
        <location evidence="1">Endomembrane system</location>
        <topology evidence="1">Multi-pass membrane protein</topology>
    </subcellularLocation>
</comment>
<comment type="similarity">
    <text evidence="2 7">Belongs to the major facilitator superfamily. Sugar transporter (TC 2.A.1.1) family.</text>
</comment>
<feature type="transmembrane region" description="Helical" evidence="8">
    <location>
        <begin position="80"/>
        <end position="99"/>
    </location>
</feature>
<dbReference type="InterPro" id="IPR050814">
    <property type="entry name" value="Myo-inositol_Transporter"/>
</dbReference>
<dbReference type="Proteomes" id="UP000193558">
    <property type="component" value="Unassembled WGS sequence"/>
</dbReference>
<feature type="domain" description="Major facilitator superfamily (MFS) profile" evidence="9">
    <location>
        <begin position="15"/>
        <end position="449"/>
    </location>
</feature>